<dbReference type="CDD" id="cd03682">
    <property type="entry name" value="ClC_sycA_like"/>
    <property type="match status" value="1"/>
</dbReference>
<dbReference type="InterPro" id="IPR050368">
    <property type="entry name" value="ClC-type_chloride_channel"/>
</dbReference>
<feature type="transmembrane region" description="Helical" evidence="5">
    <location>
        <begin position="109"/>
        <end position="128"/>
    </location>
</feature>
<accession>A0ABR6VWY1</accession>
<feature type="transmembrane region" description="Helical" evidence="5">
    <location>
        <begin position="64"/>
        <end position="83"/>
    </location>
</feature>
<dbReference type="Proteomes" id="UP000659698">
    <property type="component" value="Unassembled WGS sequence"/>
</dbReference>
<feature type="transmembrane region" description="Helical" evidence="5">
    <location>
        <begin position="36"/>
        <end position="58"/>
    </location>
</feature>
<proteinExistence type="predicted"/>
<gene>
    <name evidence="6" type="ORF">H7U12_18485</name>
</gene>
<keyword evidence="3 5" id="KW-1133">Transmembrane helix</keyword>
<keyword evidence="7" id="KW-1185">Reference proteome</keyword>
<evidence type="ECO:0000256" key="2">
    <source>
        <dbReference type="ARBA" id="ARBA00022692"/>
    </source>
</evidence>
<evidence type="ECO:0000313" key="6">
    <source>
        <dbReference type="EMBL" id="MBC3541690.1"/>
    </source>
</evidence>
<name>A0ABR6VWY1_9BACT</name>
<reference evidence="6 7" key="1">
    <citation type="journal article" date="2019" name="Int. J. Syst. Evol. Microbiol.">
        <title>Rufibacter sediminis sp. nov., isolated from freshwater lake sediment.</title>
        <authorList>
            <person name="Qu J.H."/>
            <person name="Zhang L.J."/>
            <person name="Fu Y.H."/>
            <person name="Li H.F."/>
        </authorList>
    </citation>
    <scope>NUCLEOTIDE SEQUENCE [LARGE SCALE GENOMIC DNA]</scope>
    <source>
        <strain evidence="6 7">H-1</strain>
    </source>
</reference>
<evidence type="ECO:0000256" key="1">
    <source>
        <dbReference type="ARBA" id="ARBA00004141"/>
    </source>
</evidence>
<evidence type="ECO:0000256" key="5">
    <source>
        <dbReference type="SAM" id="Phobius"/>
    </source>
</evidence>
<comment type="subcellular location">
    <subcellularLocation>
        <location evidence="1">Membrane</location>
        <topology evidence="1">Multi-pass membrane protein</topology>
    </subcellularLocation>
</comment>
<comment type="caution">
    <text evidence="6">The sequence shown here is derived from an EMBL/GenBank/DDBJ whole genome shotgun (WGS) entry which is preliminary data.</text>
</comment>
<keyword evidence="2 5" id="KW-0812">Transmembrane</keyword>
<feature type="transmembrane region" description="Helical" evidence="5">
    <location>
        <begin position="386"/>
        <end position="405"/>
    </location>
</feature>
<feature type="transmembrane region" description="Helical" evidence="5">
    <location>
        <begin position="359"/>
        <end position="379"/>
    </location>
</feature>
<dbReference type="SUPFAM" id="SSF81340">
    <property type="entry name" value="Clc chloride channel"/>
    <property type="match status" value="1"/>
</dbReference>
<organism evidence="6 7">
    <name type="scientific">Rufibacter sediminis</name>
    <dbReference type="NCBI Taxonomy" id="2762756"/>
    <lineage>
        <taxon>Bacteria</taxon>
        <taxon>Pseudomonadati</taxon>
        <taxon>Bacteroidota</taxon>
        <taxon>Cytophagia</taxon>
        <taxon>Cytophagales</taxon>
        <taxon>Hymenobacteraceae</taxon>
        <taxon>Rufibacter</taxon>
    </lineage>
</organism>
<dbReference type="InterPro" id="IPR014743">
    <property type="entry name" value="Cl-channel_core"/>
</dbReference>
<sequence>MPPFPKKRFPDSFFARTSFLLDVTLNFNYLFRWSGLALLVGALAGSASALFLVLLDWATEYRESHLWIIALLPVGGLLVGWMYHRWGQEAQAGNNLLLQSIQTPSTKRIPWIMAPLVLIATVLTHLVGGSAGREGTAVQMGGAMADQLTPLFKLRPRDRKMLLICGVSAGFASVFGTPLAGAVFALEVFLLGQLRYNALVPSFLAAVVAHAVTTAWGVGHTQYPVVAAPALTFWTVGATLVAGISFALAARLFSWASHAVGDTFRKYIAYPPLRPVVGGAILALLIWLLGTTKYIGLGIPTIVASFAGPLPSYDFLLKLFLTALTLGCGFKGGEVTPLFFIGATLGNALFPWLPLPLEVLAAMGFVAVFAGAANTPLACTLMAMELFGTGCGIYAGLACVVAYLFSGHTGIYGAQVVENSKHPYYVREAGTRLAEIRRRRF</sequence>
<feature type="transmembrane region" description="Helical" evidence="5">
    <location>
        <begin position="198"/>
        <end position="219"/>
    </location>
</feature>
<dbReference type="RefSeq" id="WP_186640841.1">
    <property type="nucleotide sequence ID" value="NZ_JACOAF010000042.1"/>
</dbReference>
<evidence type="ECO:0000256" key="4">
    <source>
        <dbReference type="ARBA" id="ARBA00023136"/>
    </source>
</evidence>
<dbReference type="PANTHER" id="PTHR43427:SF12">
    <property type="entry name" value="CHLORIDE TRANSPORTER"/>
    <property type="match status" value="1"/>
</dbReference>
<feature type="transmembrane region" description="Helical" evidence="5">
    <location>
        <begin position="273"/>
        <end position="290"/>
    </location>
</feature>
<evidence type="ECO:0000256" key="3">
    <source>
        <dbReference type="ARBA" id="ARBA00022989"/>
    </source>
</evidence>
<feature type="transmembrane region" description="Helical" evidence="5">
    <location>
        <begin position="231"/>
        <end position="253"/>
    </location>
</feature>
<dbReference type="InterPro" id="IPR001807">
    <property type="entry name" value="ClC"/>
</dbReference>
<protein>
    <submittedName>
        <fullName evidence="6">Voltage-gated chloride channel family protein</fullName>
    </submittedName>
</protein>
<dbReference type="PANTHER" id="PTHR43427">
    <property type="entry name" value="CHLORIDE CHANNEL PROTEIN CLC-E"/>
    <property type="match status" value="1"/>
</dbReference>
<feature type="transmembrane region" description="Helical" evidence="5">
    <location>
        <begin position="161"/>
        <end position="186"/>
    </location>
</feature>
<dbReference type="Pfam" id="PF00654">
    <property type="entry name" value="Voltage_CLC"/>
    <property type="match status" value="1"/>
</dbReference>
<evidence type="ECO:0000313" key="7">
    <source>
        <dbReference type="Proteomes" id="UP000659698"/>
    </source>
</evidence>
<dbReference type="EMBL" id="JACOAF010000042">
    <property type="protein sequence ID" value="MBC3541690.1"/>
    <property type="molecule type" value="Genomic_DNA"/>
</dbReference>
<keyword evidence="4 5" id="KW-0472">Membrane</keyword>
<dbReference type="Gene3D" id="1.10.3080.10">
    <property type="entry name" value="Clc chloride channel"/>
    <property type="match status" value="1"/>
</dbReference>